<dbReference type="CDD" id="cd06150">
    <property type="entry name" value="YjgF_YER057c_UK114_like_2"/>
    <property type="match status" value="1"/>
</dbReference>
<dbReference type="AlphaFoldDB" id="A0A158HPV0"/>
<dbReference type="InterPro" id="IPR035959">
    <property type="entry name" value="RutC-like_sf"/>
</dbReference>
<dbReference type="InterPro" id="IPR006175">
    <property type="entry name" value="YjgF/YER057c/UK114"/>
</dbReference>
<dbReference type="Proteomes" id="UP000054893">
    <property type="component" value="Unassembled WGS sequence"/>
</dbReference>
<dbReference type="PANTHER" id="PTHR47328:SF1">
    <property type="entry name" value="RUTC FAMILY PROTEIN YOAB"/>
    <property type="match status" value="1"/>
</dbReference>
<protein>
    <submittedName>
        <fullName evidence="1">Endoribonuclease L-PSP</fullName>
    </submittedName>
</protein>
<dbReference type="EMBL" id="FCOC02000019">
    <property type="protein sequence ID" value="SAL46097.1"/>
    <property type="molecule type" value="Genomic_DNA"/>
</dbReference>
<proteinExistence type="predicted"/>
<sequence length="117" mass="12884">MSNIERKQTNSRLSRIVVHNHTVYVAGTTADKRPSDAEEQTAEILQKIDGYLATVGTDKTRLLSAQVWIADMQEDFAGMNRAWERWVPQGMAPTRATCAVGLGAPDTRVEILITAAV</sequence>
<name>A0A158HPV0_CABSO</name>
<reference evidence="1 2" key="1">
    <citation type="submission" date="2016-01" db="EMBL/GenBank/DDBJ databases">
        <authorList>
            <person name="Oliw E.H."/>
        </authorList>
    </citation>
    <scope>NUCLEOTIDE SEQUENCE [LARGE SCALE GENOMIC DNA]</scope>
    <source>
        <strain evidence="1">LMG 22029</strain>
    </source>
</reference>
<dbReference type="Pfam" id="PF01042">
    <property type="entry name" value="Ribonuc_L-PSP"/>
    <property type="match status" value="1"/>
</dbReference>
<dbReference type="OrthoDB" id="6899345at2"/>
<gene>
    <name evidence="1" type="ORF">AWB64_04862</name>
</gene>
<dbReference type="PANTHER" id="PTHR47328">
    <property type="match status" value="1"/>
</dbReference>
<evidence type="ECO:0000313" key="1">
    <source>
        <dbReference type="EMBL" id="SAL46097.1"/>
    </source>
</evidence>
<evidence type="ECO:0000313" key="2">
    <source>
        <dbReference type="Proteomes" id="UP000054893"/>
    </source>
</evidence>
<dbReference type="RefSeq" id="WP_060857915.1">
    <property type="nucleotide sequence ID" value="NZ_FCOC02000019.1"/>
</dbReference>
<dbReference type="SUPFAM" id="SSF55298">
    <property type="entry name" value="YjgF-like"/>
    <property type="match status" value="1"/>
</dbReference>
<dbReference type="Gene3D" id="3.30.1330.40">
    <property type="entry name" value="RutC-like"/>
    <property type="match status" value="1"/>
</dbReference>
<dbReference type="InterPro" id="IPR035709">
    <property type="entry name" value="YoaB-like"/>
</dbReference>
<accession>A0A158HPV0</accession>
<organism evidence="1 2">
    <name type="scientific">Caballeronia sordidicola</name>
    <name type="common">Burkholderia sordidicola</name>
    <dbReference type="NCBI Taxonomy" id="196367"/>
    <lineage>
        <taxon>Bacteria</taxon>
        <taxon>Pseudomonadati</taxon>
        <taxon>Pseudomonadota</taxon>
        <taxon>Betaproteobacteria</taxon>
        <taxon>Burkholderiales</taxon>
        <taxon>Burkholderiaceae</taxon>
        <taxon>Caballeronia</taxon>
    </lineage>
</organism>